<feature type="chain" id="PRO_5031496273" description="Cytochrome P450" evidence="14">
    <location>
        <begin position="22"/>
        <end position="544"/>
    </location>
</feature>
<evidence type="ECO:0000256" key="4">
    <source>
        <dbReference type="ARBA" id="ARBA00022617"/>
    </source>
</evidence>
<evidence type="ECO:0000256" key="13">
    <source>
        <dbReference type="SAM" id="Phobius"/>
    </source>
</evidence>
<keyword evidence="8" id="KW-0560">Oxidoreductase</keyword>
<comment type="cofactor">
    <cofactor evidence="1 12">
        <name>heme</name>
        <dbReference type="ChEBI" id="CHEBI:30413"/>
    </cofactor>
</comment>
<keyword evidence="4 12" id="KW-0349">Heme</keyword>
<comment type="similarity">
    <text evidence="3">Belongs to the cytochrome P450 family.</text>
</comment>
<evidence type="ECO:0000256" key="3">
    <source>
        <dbReference type="ARBA" id="ARBA00010617"/>
    </source>
</evidence>
<dbReference type="GO" id="GO:0016020">
    <property type="term" value="C:membrane"/>
    <property type="evidence" value="ECO:0007669"/>
    <property type="project" value="UniProtKB-SubCell"/>
</dbReference>
<dbReference type="PRINTS" id="PR00463">
    <property type="entry name" value="EP450I"/>
</dbReference>
<dbReference type="EMBL" id="AP024444">
    <property type="protein sequence ID" value="BCS21598.1"/>
    <property type="molecule type" value="Genomic_DNA"/>
</dbReference>
<keyword evidence="14" id="KW-0732">Signal</keyword>
<dbReference type="GeneID" id="64971603"/>
<dbReference type="GO" id="GO:0016705">
    <property type="term" value="F:oxidoreductase activity, acting on paired donors, with incorporation or reduction of molecular oxygen"/>
    <property type="evidence" value="ECO:0007669"/>
    <property type="project" value="InterPro"/>
</dbReference>
<evidence type="ECO:0000256" key="2">
    <source>
        <dbReference type="ARBA" id="ARBA00004370"/>
    </source>
</evidence>
<keyword evidence="9 12" id="KW-0408">Iron</keyword>
<evidence type="ECO:0000256" key="10">
    <source>
        <dbReference type="ARBA" id="ARBA00023033"/>
    </source>
</evidence>
<evidence type="ECO:0000256" key="14">
    <source>
        <dbReference type="SAM" id="SignalP"/>
    </source>
</evidence>
<protein>
    <recommendedName>
        <fullName evidence="17">Cytochrome P450</fullName>
    </recommendedName>
</protein>
<evidence type="ECO:0000256" key="6">
    <source>
        <dbReference type="ARBA" id="ARBA00022723"/>
    </source>
</evidence>
<evidence type="ECO:0000256" key="7">
    <source>
        <dbReference type="ARBA" id="ARBA00022989"/>
    </source>
</evidence>
<evidence type="ECO:0000256" key="9">
    <source>
        <dbReference type="ARBA" id="ARBA00023004"/>
    </source>
</evidence>
<dbReference type="PANTHER" id="PTHR24305:SF112">
    <property type="entry name" value="L-ORNITHINE-N5-MONOOXYGENASE (EUROFUNG)"/>
    <property type="match status" value="1"/>
</dbReference>
<proteinExistence type="inferred from homology"/>
<keyword evidence="10" id="KW-0503">Monooxygenase</keyword>
<evidence type="ECO:0008006" key="17">
    <source>
        <dbReference type="Google" id="ProtNLM"/>
    </source>
</evidence>
<dbReference type="PRINTS" id="PR00385">
    <property type="entry name" value="P450"/>
</dbReference>
<dbReference type="FunFam" id="1.10.630.10:FF:000063">
    <property type="entry name" value="Cytochrome P450 monooxygenase"/>
    <property type="match status" value="1"/>
</dbReference>
<dbReference type="GO" id="GO:0020037">
    <property type="term" value="F:heme binding"/>
    <property type="evidence" value="ECO:0007669"/>
    <property type="project" value="InterPro"/>
</dbReference>
<evidence type="ECO:0000313" key="16">
    <source>
        <dbReference type="Proteomes" id="UP000654913"/>
    </source>
</evidence>
<dbReference type="InterPro" id="IPR036396">
    <property type="entry name" value="Cyt_P450_sf"/>
</dbReference>
<dbReference type="RefSeq" id="XP_041553792.1">
    <property type="nucleotide sequence ID" value="XM_041700848.1"/>
</dbReference>
<dbReference type="InterPro" id="IPR001128">
    <property type="entry name" value="Cyt_P450"/>
</dbReference>
<feature type="transmembrane region" description="Helical" evidence="13">
    <location>
        <begin position="68"/>
        <end position="86"/>
    </location>
</feature>
<dbReference type="Proteomes" id="UP000654913">
    <property type="component" value="Chromosome 2"/>
</dbReference>
<dbReference type="Pfam" id="PF00067">
    <property type="entry name" value="p450"/>
    <property type="match status" value="1"/>
</dbReference>
<feature type="binding site" description="axial binding residue" evidence="12">
    <location>
        <position position="486"/>
    </location>
    <ligand>
        <name>heme</name>
        <dbReference type="ChEBI" id="CHEBI:30413"/>
    </ligand>
    <ligandPart>
        <name>Fe</name>
        <dbReference type="ChEBI" id="CHEBI:18248"/>
    </ligandPart>
</feature>
<dbReference type="Gene3D" id="1.10.630.10">
    <property type="entry name" value="Cytochrome P450"/>
    <property type="match status" value="1"/>
</dbReference>
<dbReference type="PANTHER" id="PTHR24305">
    <property type="entry name" value="CYTOCHROME P450"/>
    <property type="match status" value="1"/>
</dbReference>
<sequence length="544" mass="61784">MGMSVSMTLLHVLGAIAGVVSHQCYFRRGEHHLYPFTYVRWYAFIITSTTVVMRFVGGVSLYDSAKATGGWTVTYFVGLYISLLLYRVQFHPLHGFPGPYGARISGLWFSMGLRDRPGFQKLQDLHNQYGPIVRVGPSELSIVYPEAVGIIYGHQSRCSKSTFYDNGHPMRSLHSYRHRADHDQRRRTWSTGFGDRALRGYETRVREYRQKLFTRLNDAVGLTVNISDWFNFYSYDVMGDLAFGRSFNMLDTHSNHWAIQVLLDGIVLYKYYVPSWVLRCFVTLPSLSKNWHRFVEFTTQKLVHRMNDKVEIPDICASLLAPLNGRSPTTDELNLLMGDSMLVVTAGSDTTATALTSVVYELARHPEEVDVLRAELLAIDADANGEYLHDEISKLPHLNGFINETLRLHPPVPSIIPRKTPADGIHVNGKHIPGGMTVFCPQWVIGRSDAAFMAPLSFNPERWYKYPDLIKDRSAYAPFLTGPYSCIGKPLALMNIRTTIARLITTFDIRFPAGEDGTRLMENIEDHFSMGIERMPVVLTKRRG</sequence>
<keyword evidence="5 13" id="KW-0812">Transmembrane</keyword>
<name>A0A7R7XIA9_9EURO</name>
<evidence type="ECO:0000256" key="11">
    <source>
        <dbReference type="ARBA" id="ARBA00023136"/>
    </source>
</evidence>
<keyword evidence="7 13" id="KW-1133">Transmembrane helix</keyword>
<evidence type="ECO:0000256" key="5">
    <source>
        <dbReference type="ARBA" id="ARBA00022692"/>
    </source>
</evidence>
<evidence type="ECO:0000256" key="12">
    <source>
        <dbReference type="PIRSR" id="PIRSR602401-1"/>
    </source>
</evidence>
<dbReference type="KEGG" id="apuu:APUU_22030A"/>
<dbReference type="GO" id="GO:0004497">
    <property type="term" value="F:monooxygenase activity"/>
    <property type="evidence" value="ECO:0007669"/>
    <property type="project" value="UniProtKB-KW"/>
</dbReference>
<dbReference type="SUPFAM" id="SSF48264">
    <property type="entry name" value="Cytochrome P450"/>
    <property type="match status" value="1"/>
</dbReference>
<feature type="transmembrane region" description="Helical" evidence="13">
    <location>
        <begin position="37"/>
        <end position="56"/>
    </location>
</feature>
<dbReference type="InterPro" id="IPR002401">
    <property type="entry name" value="Cyt_P450_E_grp-I"/>
</dbReference>
<evidence type="ECO:0000313" key="15">
    <source>
        <dbReference type="EMBL" id="BCS21598.1"/>
    </source>
</evidence>
<evidence type="ECO:0000256" key="8">
    <source>
        <dbReference type="ARBA" id="ARBA00023002"/>
    </source>
</evidence>
<accession>A0A7R7XIA9</accession>
<keyword evidence="11 13" id="KW-0472">Membrane</keyword>
<dbReference type="OrthoDB" id="6692864at2759"/>
<reference evidence="15" key="1">
    <citation type="submission" date="2021-01" db="EMBL/GenBank/DDBJ databases">
        <authorList>
            <consortium name="Aspergillus puulaauensis MK2 genome sequencing consortium"/>
            <person name="Kazuki M."/>
            <person name="Futagami T."/>
        </authorList>
    </citation>
    <scope>NUCLEOTIDE SEQUENCE</scope>
    <source>
        <strain evidence="15">MK2</strain>
    </source>
</reference>
<reference evidence="15" key="2">
    <citation type="submission" date="2021-02" db="EMBL/GenBank/DDBJ databases">
        <title>Aspergillus puulaauensis MK2 genome sequence.</title>
        <authorList>
            <person name="Futagami T."/>
            <person name="Mori K."/>
            <person name="Kadooka C."/>
            <person name="Tanaka T."/>
        </authorList>
    </citation>
    <scope>NUCLEOTIDE SEQUENCE</scope>
    <source>
        <strain evidence="15">MK2</strain>
    </source>
</reference>
<dbReference type="InterPro" id="IPR050121">
    <property type="entry name" value="Cytochrome_P450_monoxygenase"/>
</dbReference>
<gene>
    <name evidence="15" type="ORF">APUU_22030A</name>
</gene>
<dbReference type="GO" id="GO:0005506">
    <property type="term" value="F:iron ion binding"/>
    <property type="evidence" value="ECO:0007669"/>
    <property type="project" value="InterPro"/>
</dbReference>
<keyword evidence="6 12" id="KW-0479">Metal-binding</keyword>
<keyword evidence="16" id="KW-1185">Reference proteome</keyword>
<comment type="subcellular location">
    <subcellularLocation>
        <location evidence="2">Membrane</location>
    </subcellularLocation>
</comment>
<evidence type="ECO:0000256" key="1">
    <source>
        <dbReference type="ARBA" id="ARBA00001971"/>
    </source>
</evidence>
<dbReference type="GO" id="GO:1902181">
    <property type="term" value="P:verruculogen biosynthetic process"/>
    <property type="evidence" value="ECO:0007669"/>
    <property type="project" value="UniProtKB-ARBA"/>
</dbReference>
<dbReference type="CDD" id="cd11061">
    <property type="entry name" value="CYP67-like"/>
    <property type="match status" value="1"/>
</dbReference>
<dbReference type="AlphaFoldDB" id="A0A7R7XIA9"/>
<feature type="signal peptide" evidence="14">
    <location>
        <begin position="1"/>
        <end position="21"/>
    </location>
</feature>
<organism evidence="15 16">
    <name type="scientific">Aspergillus puulaauensis</name>
    <dbReference type="NCBI Taxonomy" id="1220207"/>
    <lineage>
        <taxon>Eukaryota</taxon>
        <taxon>Fungi</taxon>
        <taxon>Dikarya</taxon>
        <taxon>Ascomycota</taxon>
        <taxon>Pezizomycotina</taxon>
        <taxon>Eurotiomycetes</taxon>
        <taxon>Eurotiomycetidae</taxon>
        <taxon>Eurotiales</taxon>
        <taxon>Aspergillaceae</taxon>
        <taxon>Aspergillus</taxon>
    </lineage>
</organism>